<evidence type="ECO:0000313" key="5">
    <source>
        <dbReference type="Proteomes" id="UP000036780"/>
    </source>
</evidence>
<dbReference type="CDD" id="cd14852">
    <property type="entry name" value="LD-carboxypeptidase"/>
    <property type="match status" value="1"/>
</dbReference>
<feature type="domain" description="D-alanyl-D-alanine carboxypeptidase-like core" evidence="3">
    <location>
        <begin position="186"/>
        <end position="315"/>
    </location>
</feature>
<evidence type="ECO:0000259" key="2">
    <source>
        <dbReference type="Pfam" id="PF01471"/>
    </source>
</evidence>
<dbReference type="PANTHER" id="PTHR34385:SF1">
    <property type="entry name" value="PEPTIDOGLYCAN L-ALANYL-D-GLUTAMATE ENDOPEPTIDASE CWLK"/>
    <property type="match status" value="1"/>
</dbReference>
<dbReference type="InterPro" id="IPR009045">
    <property type="entry name" value="Zn_M74/Hedgehog-like"/>
</dbReference>
<keyword evidence="4" id="KW-0645">Protease</keyword>
<keyword evidence="1" id="KW-0732">Signal</keyword>
<dbReference type="AlphaFoldDB" id="A0A0L0QRG4"/>
<dbReference type="Pfam" id="PF01471">
    <property type="entry name" value="PG_binding_1"/>
    <property type="match status" value="1"/>
</dbReference>
<dbReference type="Proteomes" id="UP000036780">
    <property type="component" value="Unassembled WGS sequence"/>
</dbReference>
<comment type="caution">
    <text evidence="4">The sequence shown here is derived from an EMBL/GenBank/DDBJ whole genome shotgun (WGS) entry which is preliminary data.</text>
</comment>
<dbReference type="SUPFAM" id="SSF55166">
    <property type="entry name" value="Hedgehog/DD-peptidase"/>
    <property type="match status" value="1"/>
</dbReference>
<dbReference type="RefSeq" id="WP_050350538.1">
    <property type="nucleotide sequence ID" value="NZ_CP073011.1"/>
</dbReference>
<keyword evidence="4" id="KW-0121">Carboxypeptidase</keyword>
<dbReference type="PATRIC" id="fig|1473.5.peg.4058"/>
<organism evidence="4 5">
    <name type="scientific">Virgibacillus pantothenticus</name>
    <dbReference type="NCBI Taxonomy" id="1473"/>
    <lineage>
        <taxon>Bacteria</taxon>
        <taxon>Bacillati</taxon>
        <taxon>Bacillota</taxon>
        <taxon>Bacilli</taxon>
        <taxon>Bacillales</taxon>
        <taxon>Bacillaceae</taxon>
        <taxon>Virgibacillus</taxon>
    </lineage>
</organism>
<dbReference type="InterPro" id="IPR003709">
    <property type="entry name" value="VanY-like_core_dom"/>
</dbReference>
<feature type="chain" id="PRO_5041119819" evidence="1">
    <location>
        <begin position="24"/>
        <end position="335"/>
    </location>
</feature>
<dbReference type="GO" id="GO:0004180">
    <property type="term" value="F:carboxypeptidase activity"/>
    <property type="evidence" value="ECO:0007669"/>
    <property type="project" value="UniProtKB-KW"/>
</dbReference>
<dbReference type="InterPro" id="IPR058193">
    <property type="entry name" value="VanY/YodJ_core_dom"/>
</dbReference>
<proteinExistence type="predicted"/>
<dbReference type="Gene3D" id="3.30.1380.10">
    <property type="match status" value="1"/>
</dbReference>
<dbReference type="InterPro" id="IPR036366">
    <property type="entry name" value="PGBDSf"/>
</dbReference>
<gene>
    <name evidence="4" type="ORF">AFK71_05375</name>
</gene>
<name>A0A0L0QRG4_VIRPA</name>
<dbReference type="PROSITE" id="PS51257">
    <property type="entry name" value="PROKAR_LIPOPROTEIN"/>
    <property type="match status" value="1"/>
</dbReference>
<dbReference type="OrthoDB" id="9792074at2"/>
<keyword evidence="4" id="KW-0378">Hydrolase</keyword>
<feature type="signal peptide" evidence="1">
    <location>
        <begin position="1"/>
        <end position="23"/>
    </location>
</feature>
<evidence type="ECO:0000313" key="4">
    <source>
        <dbReference type="EMBL" id="KNE21126.1"/>
    </source>
</evidence>
<dbReference type="Gene3D" id="1.10.101.10">
    <property type="entry name" value="PGBD-like superfamily/PGBD"/>
    <property type="match status" value="1"/>
</dbReference>
<dbReference type="InterPro" id="IPR002477">
    <property type="entry name" value="Peptidoglycan-bd-like"/>
</dbReference>
<evidence type="ECO:0000256" key="1">
    <source>
        <dbReference type="SAM" id="SignalP"/>
    </source>
</evidence>
<dbReference type="GO" id="GO:0006508">
    <property type="term" value="P:proteolysis"/>
    <property type="evidence" value="ECO:0007669"/>
    <property type="project" value="InterPro"/>
</dbReference>
<dbReference type="EMBL" id="LGTO01000005">
    <property type="protein sequence ID" value="KNE21126.1"/>
    <property type="molecule type" value="Genomic_DNA"/>
</dbReference>
<protein>
    <submittedName>
        <fullName evidence="4">Carboxypeptidase</fullName>
    </submittedName>
</protein>
<dbReference type="InterPro" id="IPR052179">
    <property type="entry name" value="DD-CPase-like"/>
</dbReference>
<evidence type="ECO:0000259" key="3">
    <source>
        <dbReference type="Pfam" id="PF02557"/>
    </source>
</evidence>
<dbReference type="Pfam" id="PF02557">
    <property type="entry name" value="VanY"/>
    <property type="match status" value="1"/>
</dbReference>
<dbReference type="PANTHER" id="PTHR34385">
    <property type="entry name" value="D-ALANYL-D-ALANINE CARBOXYPEPTIDASE"/>
    <property type="match status" value="1"/>
</dbReference>
<dbReference type="InterPro" id="IPR036365">
    <property type="entry name" value="PGBD-like_sf"/>
</dbReference>
<keyword evidence="5" id="KW-1185">Reference proteome</keyword>
<reference evidence="5" key="1">
    <citation type="submission" date="2015-07" db="EMBL/GenBank/DDBJ databases">
        <title>Fjat-10053 dsm26.</title>
        <authorList>
            <person name="Liu B."/>
            <person name="Wang J."/>
            <person name="Zhu Y."/>
            <person name="Liu G."/>
            <person name="Chen Q."/>
            <person name="Chen Z."/>
            <person name="Lan J."/>
            <person name="Che J."/>
            <person name="Ge C."/>
            <person name="Shi H."/>
            <person name="Pan Z."/>
            <person name="Liu X."/>
        </authorList>
    </citation>
    <scope>NUCLEOTIDE SEQUENCE [LARGE SCALE GENOMIC DNA]</scope>
    <source>
        <strain evidence="5">DSM 26</strain>
    </source>
</reference>
<accession>A0A0L0QRG4</accession>
<dbReference type="GeneID" id="66868792"/>
<sequence>MKRKHIITFIVLLLMFIFTSACTNNDKEESTHSNDEKNGETNQSLQLPEADLQKLDSGKDVKALQLALKNIGYDIKDNGEFDDATVWAVTDLQMQKDLPLTGIYEQETAKVVRQLLEDKSSGFEAGKELPVKAEPVTTDSGTKVTANPHEQLVLVNKENALPADYTPVDLVTPNVRFPFTEDLPKKQMRKIAAPALEELFAAADKEGLELFAQSGYRSYDRQTSIFASNVQSLGEAEANQVSARPGESEHQTGLTMDVTSPNVDFQLNEDFGNTDEGKWLAENAAEYGFIIRFPKGKEEITQYQYEPWHIRYVGKKAAQEIMKNDLTLEEYLSQE</sequence>
<feature type="domain" description="Peptidoglycan binding-like" evidence="2">
    <location>
        <begin position="57"/>
        <end position="110"/>
    </location>
</feature>
<dbReference type="SUPFAM" id="SSF47090">
    <property type="entry name" value="PGBD-like"/>
    <property type="match status" value="1"/>
</dbReference>